<dbReference type="RefSeq" id="WP_041333072.1">
    <property type="nucleotide sequence ID" value="NZ_BSEE01000003.1"/>
</dbReference>
<feature type="binding site" evidence="9">
    <location>
        <position position="283"/>
    </location>
    <ligand>
        <name>substrate</name>
    </ligand>
</feature>
<keyword evidence="5 10" id="KW-0274">FAD</keyword>
<accession>A0A0C3LDE9</accession>
<dbReference type="InterPro" id="IPR015659">
    <property type="entry name" value="Proline_oxidase"/>
</dbReference>
<evidence type="ECO:0000256" key="9">
    <source>
        <dbReference type="PIRSR" id="PIRSR000196-1"/>
    </source>
</evidence>
<comment type="catalytic activity">
    <reaction evidence="8">
        <text>L-proline + a quinone = (S)-1-pyrroline-5-carboxylate + a quinol + H(+)</text>
        <dbReference type="Rhea" id="RHEA:23784"/>
        <dbReference type="ChEBI" id="CHEBI:15378"/>
        <dbReference type="ChEBI" id="CHEBI:17388"/>
        <dbReference type="ChEBI" id="CHEBI:24646"/>
        <dbReference type="ChEBI" id="CHEBI:60039"/>
        <dbReference type="ChEBI" id="CHEBI:132124"/>
        <dbReference type="EC" id="1.5.5.2"/>
    </reaction>
</comment>
<feature type="binding site" evidence="9">
    <location>
        <position position="95"/>
    </location>
    <ligand>
        <name>substrate</name>
    </ligand>
</feature>
<dbReference type="GO" id="GO:0010133">
    <property type="term" value="P:L-proline catabolic process to L-glutamate"/>
    <property type="evidence" value="ECO:0007669"/>
    <property type="project" value="UniProtKB-UniPathway"/>
</dbReference>
<reference evidence="12 15" key="1">
    <citation type="submission" date="2014-12" db="EMBL/GenBank/DDBJ databases">
        <title>Comparative genome analysis of Bacillus coagulans HM-08, Clostridium butyricum HM-68, Bacillus subtilis HM-66 and Bacillus licheniformis BL-09.</title>
        <authorList>
            <person name="Zhang H."/>
        </authorList>
    </citation>
    <scope>NUCLEOTIDE SEQUENCE [LARGE SCALE GENOMIC DNA]</scope>
    <source>
        <strain evidence="12 15">HM-66</strain>
    </source>
</reference>
<dbReference type="GO" id="GO:0004657">
    <property type="term" value="F:proline dehydrogenase activity"/>
    <property type="evidence" value="ECO:0007669"/>
    <property type="project" value="UniProtKB-EC"/>
</dbReference>
<evidence type="ECO:0000256" key="5">
    <source>
        <dbReference type="ARBA" id="ARBA00022827"/>
    </source>
</evidence>
<keyword evidence="3" id="KW-0285">Flavoprotein</keyword>
<dbReference type="UniPathway" id="UPA00261">
    <property type="reaction ID" value="UER00373"/>
</dbReference>
<dbReference type="Proteomes" id="UP001214898">
    <property type="component" value="Chromosome"/>
</dbReference>
<sequence length="302" mass="34484">MLRHVFLFLSQNKTLTKFAKAYGTRLGARRFVAGDTIESAVKTVKRLNRSGLCATIDYLGEYAASEKEANQVAEECKKAIQAIAEHQLDSELSLKLTSIGLDLSEELALTHLRAILSVAKQYDVAVTIDMEDYSHYEQTLSIYRQCKQEFEKLGTVIQAYLYRAAEDIRKMRDLKPNLRLVKGAYKESAAVAFPDKRGTDLHFQSLIKLQLLSGNYTAVATHDDDIIAFTKQLVAEHQIPASQFEFQMLYGIRQERQKELAKEGYRMRVYVPYGTDWFSYFMRRIAERPANAAFVLKGILKK</sequence>
<dbReference type="PATRIC" id="fig|1423.134.peg.2056"/>
<reference evidence="14" key="3">
    <citation type="submission" date="2023-05" db="EMBL/GenBank/DDBJ databases">
        <title>Complete genome sequence of Bacillus subtilis SRCM117797 isolated from Soybean paste.</title>
        <authorList>
            <person name="Abraha H.B."/>
            <person name="Kim K.-P."/>
            <person name="Ryu M.-S."/>
            <person name="Jeong D.-Y."/>
        </authorList>
    </citation>
    <scope>NUCLEOTIDE SEQUENCE</scope>
    <source>
        <strain evidence="14">SRCM117797</strain>
    </source>
</reference>
<evidence type="ECO:0000256" key="1">
    <source>
        <dbReference type="ARBA" id="ARBA00004739"/>
    </source>
</evidence>
<dbReference type="InterPro" id="IPR002872">
    <property type="entry name" value="Proline_DH_dom"/>
</dbReference>
<evidence type="ECO:0000259" key="11">
    <source>
        <dbReference type="Pfam" id="PF01619"/>
    </source>
</evidence>
<feature type="binding site" evidence="10">
    <location>
        <position position="130"/>
    </location>
    <ligand>
        <name>FAD</name>
        <dbReference type="ChEBI" id="CHEBI:57692"/>
    </ligand>
</feature>
<dbReference type="AlphaFoldDB" id="A0A0C3LDE9"/>
<keyword evidence="7" id="KW-0642">Proline metabolism</keyword>
<reference evidence="13" key="2">
    <citation type="submission" date="2023-03" db="EMBL/GenBank/DDBJ databases">
        <title>Complete genome sequences of 52 Bacillus and Priestia strains isolated from West-African fermentations and 26 reference strains from the DSMZ collection.</title>
        <authorList>
            <person name="Wiedenbein E.S."/>
            <person name="Canoy T.S."/>
            <person name="Hui Y."/>
            <person name="Parkouda C."/>
            <person name="Dawende C."/>
            <person name="Ametefe E."/>
            <person name="Jespersen L."/>
            <person name="Nielsen D.S."/>
        </authorList>
    </citation>
    <scope>NUCLEOTIDE SEQUENCE</scope>
    <source>
        <strain evidence="13">PRO56</strain>
    </source>
</reference>
<proteinExistence type="predicted"/>
<dbReference type="InterPro" id="IPR029041">
    <property type="entry name" value="FAD-linked_oxidoreductase-like"/>
</dbReference>
<keyword evidence="4 10" id="KW-0547">Nucleotide-binding</keyword>
<dbReference type="PANTHER" id="PTHR13914">
    <property type="entry name" value="PROLINE OXIDASE"/>
    <property type="match status" value="1"/>
</dbReference>
<evidence type="ECO:0000313" key="14">
    <source>
        <dbReference type="EMBL" id="WHM22938.1"/>
    </source>
</evidence>
<evidence type="ECO:0000256" key="8">
    <source>
        <dbReference type="ARBA" id="ARBA00048779"/>
    </source>
</evidence>
<comment type="cofactor">
    <cofactor evidence="10">
        <name>FAD</name>
        <dbReference type="ChEBI" id="CHEBI:57692"/>
    </cofactor>
    <text evidence="10">Binds 1 FAD per subunit.</text>
</comment>
<keyword evidence="6" id="KW-0560">Oxidoreductase</keyword>
<gene>
    <name evidence="13" type="primary">putM</name>
    <name evidence="13" type="ORF">P5633_07455</name>
    <name evidence="14" type="ORF">QL281_07875</name>
    <name evidence="12" type="ORF">SC09_contig4orf00347</name>
</gene>
<dbReference type="Proteomes" id="UP001229422">
    <property type="component" value="Chromosome"/>
</dbReference>
<evidence type="ECO:0000256" key="6">
    <source>
        <dbReference type="ARBA" id="ARBA00023002"/>
    </source>
</evidence>
<feature type="binding site" evidence="10">
    <location>
        <begin position="182"/>
        <end position="184"/>
    </location>
    <ligand>
        <name>FAD</name>
        <dbReference type="ChEBI" id="CHEBI:57692"/>
    </ligand>
</feature>
<feature type="domain" description="Proline dehydrogenase" evidence="11">
    <location>
        <begin position="40"/>
        <end position="295"/>
    </location>
</feature>
<dbReference type="PIRSF" id="PIRSF000196">
    <property type="entry name" value="Pro_dehydrog"/>
    <property type="match status" value="1"/>
</dbReference>
<feature type="binding site" evidence="10">
    <location>
        <position position="158"/>
    </location>
    <ligand>
        <name>FAD</name>
        <dbReference type="ChEBI" id="CHEBI:57692"/>
    </ligand>
</feature>
<organism evidence="12 15">
    <name type="scientific">Bacillus subtilis</name>
    <dbReference type="NCBI Taxonomy" id="1423"/>
    <lineage>
        <taxon>Bacteria</taxon>
        <taxon>Bacillati</taxon>
        <taxon>Bacillota</taxon>
        <taxon>Bacilli</taxon>
        <taxon>Bacillales</taxon>
        <taxon>Bacillaceae</taxon>
        <taxon>Bacillus</taxon>
    </lineage>
</organism>
<dbReference type="EMBL" id="CP125292">
    <property type="protein sequence ID" value="WHM22938.1"/>
    <property type="molecule type" value="Genomic_DNA"/>
</dbReference>
<evidence type="ECO:0000256" key="2">
    <source>
        <dbReference type="ARBA" id="ARBA00012695"/>
    </source>
</evidence>
<dbReference type="SUPFAM" id="SSF51730">
    <property type="entry name" value="FAD-linked oxidoreductase"/>
    <property type="match status" value="1"/>
</dbReference>
<evidence type="ECO:0000256" key="3">
    <source>
        <dbReference type="ARBA" id="ARBA00022630"/>
    </source>
</evidence>
<evidence type="ECO:0000313" key="15">
    <source>
        <dbReference type="Proteomes" id="UP000032247"/>
    </source>
</evidence>
<dbReference type="InterPro" id="IPR008219">
    <property type="entry name" value="PRODH_bac_arc"/>
</dbReference>
<dbReference type="PANTHER" id="PTHR13914:SF0">
    <property type="entry name" value="PROLINE DEHYDROGENASE 1, MITOCHONDRIAL"/>
    <property type="match status" value="1"/>
</dbReference>
<protein>
    <recommendedName>
        <fullName evidence="2">proline dehydrogenase</fullName>
        <ecNumber evidence="2">1.5.5.2</ecNumber>
    </recommendedName>
</protein>
<dbReference type="EMBL" id="JXBC01000013">
    <property type="protein sequence ID" value="KIU05534.1"/>
    <property type="molecule type" value="Genomic_DNA"/>
</dbReference>
<dbReference type="EMBL" id="CP120576">
    <property type="protein sequence ID" value="WEY85964.1"/>
    <property type="molecule type" value="Genomic_DNA"/>
</dbReference>
<feature type="binding site" evidence="10">
    <location>
        <position position="196"/>
    </location>
    <ligand>
        <name>FAD</name>
        <dbReference type="ChEBI" id="CHEBI:57692"/>
    </ligand>
</feature>
<dbReference type="Pfam" id="PF01619">
    <property type="entry name" value="Pro_dh"/>
    <property type="match status" value="1"/>
</dbReference>
<evidence type="ECO:0000256" key="7">
    <source>
        <dbReference type="ARBA" id="ARBA00023062"/>
    </source>
</evidence>
<feature type="binding site" evidence="9">
    <location>
        <position position="284"/>
    </location>
    <ligand>
        <name>substrate</name>
    </ligand>
</feature>
<evidence type="ECO:0000313" key="13">
    <source>
        <dbReference type="EMBL" id="WEY85964.1"/>
    </source>
</evidence>
<evidence type="ECO:0000256" key="10">
    <source>
        <dbReference type="PIRSR" id="PIRSR000196-2"/>
    </source>
</evidence>
<dbReference type="GO" id="GO:0000166">
    <property type="term" value="F:nucleotide binding"/>
    <property type="evidence" value="ECO:0007669"/>
    <property type="project" value="UniProtKB-KW"/>
</dbReference>
<evidence type="ECO:0000313" key="12">
    <source>
        <dbReference type="EMBL" id="KIU05534.1"/>
    </source>
</evidence>
<feature type="binding site" evidence="10">
    <location>
        <begin position="221"/>
        <end position="222"/>
    </location>
    <ligand>
        <name>FAD</name>
        <dbReference type="ChEBI" id="CHEBI:57692"/>
    </ligand>
</feature>
<evidence type="ECO:0000256" key="4">
    <source>
        <dbReference type="ARBA" id="ARBA00022741"/>
    </source>
</evidence>
<dbReference type="EC" id="1.5.5.2" evidence="2"/>
<dbReference type="Proteomes" id="UP000032247">
    <property type="component" value="Unassembled WGS sequence"/>
</dbReference>
<name>A0A0C3LDE9_BACIU</name>
<dbReference type="STRING" id="483913.AN935_16510"/>
<dbReference type="Gene3D" id="3.20.20.220">
    <property type="match status" value="1"/>
</dbReference>
<comment type="pathway">
    <text evidence="1">Amino-acid degradation; L-proline degradation into L-glutamate; L-glutamate from L-proline: step 1/2.</text>
</comment>